<protein>
    <submittedName>
        <fullName evidence="1">Uncharacterized protein</fullName>
    </submittedName>
</protein>
<proteinExistence type="predicted"/>
<dbReference type="RefSeq" id="WP_079686659.1">
    <property type="nucleotide sequence ID" value="NZ_FUZU01000001.1"/>
</dbReference>
<gene>
    <name evidence="1" type="ORF">SAMN05660236_2186</name>
</gene>
<dbReference type="OrthoDB" id="1164174at2"/>
<keyword evidence="2" id="KW-1185">Reference proteome</keyword>
<dbReference type="Proteomes" id="UP000190961">
    <property type="component" value="Unassembled WGS sequence"/>
</dbReference>
<dbReference type="AlphaFoldDB" id="A0A1T5KHH8"/>
<evidence type="ECO:0000313" key="2">
    <source>
        <dbReference type="Proteomes" id="UP000190961"/>
    </source>
</evidence>
<dbReference type="EMBL" id="FUZU01000001">
    <property type="protein sequence ID" value="SKC63110.1"/>
    <property type="molecule type" value="Genomic_DNA"/>
</dbReference>
<accession>A0A1T5KHH8</accession>
<evidence type="ECO:0000313" key="1">
    <source>
        <dbReference type="EMBL" id="SKC63110.1"/>
    </source>
</evidence>
<reference evidence="1 2" key="1">
    <citation type="submission" date="2017-02" db="EMBL/GenBank/DDBJ databases">
        <authorList>
            <person name="Peterson S.W."/>
        </authorList>
    </citation>
    <scope>NUCLEOTIDE SEQUENCE [LARGE SCALE GENOMIC DNA]</scope>
    <source>
        <strain evidence="1 2">DSM 25262</strain>
    </source>
</reference>
<name>A0A1T5KHH8_9BACT</name>
<organism evidence="1 2">
    <name type="scientific">Ohtaekwangia koreensis</name>
    <dbReference type="NCBI Taxonomy" id="688867"/>
    <lineage>
        <taxon>Bacteria</taxon>
        <taxon>Pseudomonadati</taxon>
        <taxon>Bacteroidota</taxon>
        <taxon>Cytophagia</taxon>
        <taxon>Cytophagales</taxon>
        <taxon>Fulvivirgaceae</taxon>
        <taxon>Ohtaekwangia</taxon>
    </lineage>
</organism>
<dbReference type="STRING" id="688867.SAMN05660236_2186"/>
<sequence>MTEVCAPEKQWLIQKTKLKRIFHNLSENDFWYDYGQKEVMMMKLQVKLNLNRQTLNRLLAELTKE</sequence>